<keyword evidence="4 6" id="KW-1133">Transmembrane helix</keyword>
<dbReference type="NCBIfam" id="TIGR00254">
    <property type="entry name" value="GGDEF"/>
    <property type="match status" value="1"/>
</dbReference>
<evidence type="ECO:0000313" key="9">
    <source>
        <dbReference type="Proteomes" id="UP001201217"/>
    </source>
</evidence>
<dbReference type="SUPFAM" id="SSF55073">
    <property type="entry name" value="Nucleotide cyclase"/>
    <property type="match status" value="1"/>
</dbReference>
<organism evidence="8 9">
    <name type="scientific">Maritalea mediterranea</name>
    <dbReference type="NCBI Taxonomy" id="2909667"/>
    <lineage>
        <taxon>Bacteria</taxon>
        <taxon>Pseudomonadati</taxon>
        <taxon>Pseudomonadota</taxon>
        <taxon>Alphaproteobacteria</taxon>
        <taxon>Hyphomicrobiales</taxon>
        <taxon>Devosiaceae</taxon>
        <taxon>Maritalea</taxon>
    </lineage>
</organism>
<evidence type="ECO:0000256" key="2">
    <source>
        <dbReference type="ARBA" id="ARBA00022475"/>
    </source>
</evidence>
<dbReference type="SUPFAM" id="SSF55785">
    <property type="entry name" value="PYP-like sensor domain (PAS domain)"/>
    <property type="match status" value="1"/>
</dbReference>
<dbReference type="CDD" id="cd01949">
    <property type="entry name" value="GGDEF"/>
    <property type="match status" value="1"/>
</dbReference>
<evidence type="ECO:0000259" key="7">
    <source>
        <dbReference type="PROSITE" id="PS50887"/>
    </source>
</evidence>
<evidence type="ECO:0000256" key="1">
    <source>
        <dbReference type="ARBA" id="ARBA00004651"/>
    </source>
</evidence>
<feature type="transmembrane region" description="Helical" evidence="6">
    <location>
        <begin position="81"/>
        <end position="105"/>
    </location>
</feature>
<feature type="transmembrane region" description="Helical" evidence="6">
    <location>
        <begin position="234"/>
        <end position="256"/>
    </location>
</feature>
<dbReference type="PROSITE" id="PS50887">
    <property type="entry name" value="GGDEF"/>
    <property type="match status" value="1"/>
</dbReference>
<evidence type="ECO:0000256" key="4">
    <source>
        <dbReference type="ARBA" id="ARBA00022989"/>
    </source>
</evidence>
<keyword evidence="8" id="KW-0548">Nucleotidyltransferase</keyword>
<feature type="transmembrane region" description="Helical" evidence="6">
    <location>
        <begin position="195"/>
        <end position="222"/>
    </location>
</feature>
<gene>
    <name evidence="8" type="ORF">L1I42_11210</name>
</gene>
<dbReference type="EC" id="2.7.7.65" evidence="8"/>
<dbReference type="InterPro" id="IPR029787">
    <property type="entry name" value="Nucleotide_cyclase"/>
</dbReference>
<dbReference type="Gene3D" id="3.30.450.20">
    <property type="entry name" value="PAS domain"/>
    <property type="match status" value="1"/>
</dbReference>
<dbReference type="GO" id="GO:0052621">
    <property type="term" value="F:diguanylate cyclase activity"/>
    <property type="evidence" value="ECO:0007669"/>
    <property type="project" value="UniProtKB-EC"/>
</dbReference>
<feature type="transmembrane region" description="Helical" evidence="6">
    <location>
        <begin position="152"/>
        <end position="175"/>
    </location>
</feature>
<keyword evidence="2" id="KW-1003">Cell membrane</keyword>
<dbReference type="EMBL" id="JAKGTI010000002">
    <property type="protein sequence ID" value="MCF4099056.1"/>
    <property type="molecule type" value="Genomic_DNA"/>
</dbReference>
<feature type="transmembrane region" description="Helical" evidence="6">
    <location>
        <begin position="45"/>
        <end position="69"/>
    </location>
</feature>
<dbReference type="InterPro" id="IPR043128">
    <property type="entry name" value="Rev_trsase/Diguanyl_cyclase"/>
</dbReference>
<dbReference type="RefSeq" id="WP_236114616.1">
    <property type="nucleotide sequence ID" value="NZ_JAKGTI010000002.1"/>
</dbReference>
<evidence type="ECO:0000256" key="6">
    <source>
        <dbReference type="SAM" id="Phobius"/>
    </source>
</evidence>
<proteinExistence type="predicted"/>
<comment type="caution">
    <text evidence="8">The sequence shown here is derived from an EMBL/GenBank/DDBJ whole genome shotgun (WGS) entry which is preliminary data.</text>
</comment>
<dbReference type="Pfam" id="PF12860">
    <property type="entry name" value="PAS_7"/>
    <property type="match status" value="1"/>
</dbReference>
<keyword evidence="9" id="KW-1185">Reference proteome</keyword>
<keyword evidence="3 6" id="KW-0812">Transmembrane</keyword>
<dbReference type="InterPro" id="IPR035965">
    <property type="entry name" value="PAS-like_dom_sf"/>
</dbReference>
<feature type="domain" description="GGDEF" evidence="7">
    <location>
        <begin position="460"/>
        <end position="593"/>
    </location>
</feature>
<dbReference type="InterPro" id="IPR052155">
    <property type="entry name" value="Biofilm_reg_signaling"/>
</dbReference>
<keyword evidence="5 6" id="KW-0472">Membrane</keyword>
<reference evidence="8 9" key="1">
    <citation type="submission" date="2022-01" db="EMBL/GenBank/DDBJ databases">
        <title>Maritalea mediterranea sp. nov., isolated from marine plastic residues from the Malva-rosa beach (Valencia, Spain).</title>
        <authorList>
            <person name="Vidal-Verdu A."/>
            <person name="Molina-Menor E."/>
            <person name="Pascual J."/>
            <person name="Pereto J."/>
            <person name="Porcar M."/>
        </authorList>
    </citation>
    <scope>NUCLEOTIDE SEQUENCE [LARGE SCALE GENOMIC DNA]</scope>
    <source>
        <strain evidence="8 9">P4.10X</strain>
    </source>
</reference>
<dbReference type="Pfam" id="PF00990">
    <property type="entry name" value="GGDEF"/>
    <property type="match status" value="1"/>
</dbReference>
<sequence length="598" mass="65066">MKVSSAVQHGKIFIASFVMFVILASIGVVLAHMSHGVAVFWPANAAMVALILVLGLAYLPSVLLGALLGNIASLLLFGDPLLLAFGLPIANNLEILLVSLGLRALKLDEAPVETPATFFILLGTLIAAVLPGALIGAYFLNVELNLPFTKSLTYLWAGDTVSSVIVLLPLLSTGWPQWRGLWPKTVAVPRLIKSFAVFLACSIFGLAALYALNLPMALAFMVPSCWLALKGKPFKVATVGSLLVVAVSLAVVFGWWPQPQTDLSLRDQVFEAQLLTLLAVLPFYAISVTVADLARSRALITKSNLQLSITLANMNQGVSCFNADHKLTVWNDKYVDMFGMQQSEIYEGVGFMDMLRSQQLRGNFEGDPALYRDKLEKTLLSKDVFVAETRMADGRIIKSVHSSTPLGGWIATHEDVTDIRALERRLSYESTHDALTNLPNRRYFDKEIDRKIKEANAAGLPLTLLFVDLDHFKQVNDMNGHNAGDALLRHAGEMILKAIDPSDFAARLGGDEFAIISGRFRTVEEAEMLALDVKNALGTPLDIEGHQLSCKVSIGITRAQGAEVDAERLRAEADMALYGAKRAGRGQHQVFENGVDVA</sequence>
<dbReference type="SMART" id="SM00267">
    <property type="entry name" value="GGDEF"/>
    <property type="match status" value="1"/>
</dbReference>
<keyword evidence="8" id="KW-0808">Transferase</keyword>
<name>A0ABS9E861_9HYPH</name>
<feature type="transmembrane region" description="Helical" evidence="6">
    <location>
        <begin position="12"/>
        <end position="33"/>
    </location>
</feature>
<protein>
    <submittedName>
        <fullName evidence="8">Diguanylate cyclase</fullName>
        <ecNumber evidence="8">2.7.7.65</ecNumber>
    </submittedName>
</protein>
<evidence type="ECO:0000256" key="3">
    <source>
        <dbReference type="ARBA" id="ARBA00022692"/>
    </source>
</evidence>
<feature type="transmembrane region" description="Helical" evidence="6">
    <location>
        <begin position="117"/>
        <end position="140"/>
    </location>
</feature>
<accession>A0ABS9E861</accession>
<comment type="subcellular location">
    <subcellularLocation>
        <location evidence="1">Cell membrane</location>
        <topology evidence="1">Multi-pass membrane protein</topology>
    </subcellularLocation>
</comment>
<dbReference type="InterPro" id="IPR007895">
    <property type="entry name" value="MASE1"/>
</dbReference>
<feature type="transmembrane region" description="Helical" evidence="6">
    <location>
        <begin position="276"/>
        <end position="294"/>
    </location>
</feature>
<evidence type="ECO:0000313" key="8">
    <source>
        <dbReference type="EMBL" id="MCF4099056.1"/>
    </source>
</evidence>
<dbReference type="InterPro" id="IPR000160">
    <property type="entry name" value="GGDEF_dom"/>
</dbReference>
<dbReference type="PANTHER" id="PTHR44757:SF2">
    <property type="entry name" value="BIOFILM ARCHITECTURE MAINTENANCE PROTEIN MBAA"/>
    <property type="match status" value="1"/>
</dbReference>
<dbReference type="Gene3D" id="3.30.70.270">
    <property type="match status" value="1"/>
</dbReference>
<evidence type="ECO:0000256" key="5">
    <source>
        <dbReference type="ARBA" id="ARBA00023136"/>
    </source>
</evidence>
<dbReference type="Proteomes" id="UP001201217">
    <property type="component" value="Unassembled WGS sequence"/>
</dbReference>
<dbReference type="PANTHER" id="PTHR44757">
    <property type="entry name" value="DIGUANYLATE CYCLASE DGCP"/>
    <property type="match status" value="1"/>
</dbReference>
<dbReference type="Pfam" id="PF05231">
    <property type="entry name" value="MASE1"/>
    <property type="match status" value="1"/>
</dbReference>